<reference evidence="2" key="1">
    <citation type="submission" date="2020-05" db="EMBL/GenBank/DDBJ databases">
        <authorList>
            <person name="Chiriac C."/>
            <person name="Salcher M."/>
            <person name="Ghai R."/>
            <person name="Kavagutti S V."/>
        </authorList>
    </citation>
    <scope>NUCLEOTIDE SEQUENCE</scope>
</reference>
<feature type="region of interest" description="Disordered" evidence="1">
    <location>
        <begin position="1"/>
        <end position="36"/>
    </location>
</feature>
<evidence type="ECO:0000256" key="1">
    <source>
        <dbReference type="SAM" id="MobiDB-lite"/>
    </source>
</evidence>
<dbReference type="EMBL" id="CAFBMR010000054">
    <property type="protein sequence ID" value="CAB4918646.1"/>
    <property type="molecule type" value="Genomic_DNA"/>
</dbReference>
<gene>
    <name evidence="2" type="ORF">UFOPK3610_01277</name>
</gene>
<feature type="compositionally biased region" description="Polar residues" evidence="1">
    <location>
        <begin position="26"/>
        <end position="36"/>
    </location>
</feature>
<name>A0A6J7HJC9_9ZZZZ</name>
<proteinExistence type="predicted"/>
<protein>
    <submittedName>
        <fullName evidence="2">Unannotated protein</fullName>
    </submittedName>
</protein>
<dbReference type="AlphaFoldDB" id="A0A6J7HJC9"/>
<feature type="region of interest" description="Disordered" evidence="1">
    <location>
        <begin position="54"/>
        <end position="81"/>
    </location>
</feature>
<evidence type="ECO:0000313" key="2">
    <source>
        <dbReference type="EMBL" id="CAB4918646.1"/>
    </source>
</evidence>
<accession>A0A6J7HJC9</accession>
<organism evidence="2">
    <name type="scientific">freshwater metagenome</name>
    <dbReference type="NCBI Taxonomy" id="449393"/>
    <lineage>
        <taxon>unclassified sequences</taxon>
        <taxon>metagenomes</taxon>
        <taxon>ecological metagenomes</taxon>
    </lineage>
</organism>
<sequence length="212" mass="22227">MCASTNAATCARDTEPSRHAAPITGTAPSQSPASNVRFTPAKDSFVRARNHADAVRNPASANVLPPATRAATSPLSASRRRVRSTMASSVSAISSSAAHARSSPLTEAAIRCTALSRATRDAVRLDRRPATSAATASSAAQLRVTVMVMKLQTSGMDTAHHAADAPAKTLRPRLHSPDALRARCLSTLTTQPNGCGQSRSSFSTRRIIAHTY</sequence>